<proteinExistence type="inferred from homology"/>
<sequence length="928" mass="101331">MPKKKGGKVQGRAKQKVKAQNAHSGGKAPWMKKFARNFDDDDDNDNPMFRGFAQRSGESTPRESGLKLRHQSIAFVSAGTNTPVEKEDESIQEEEITVALDEEDDDDDEVEDEAMQTTMDDDVDDSTLENTMVTDTDVDIAQGTKAMHIHEHVEAPIPALDGTVDSRPGAAPATLGKPPTPPQEETLSFVIDTEGDPSLSRPSKSQAKVPTRPASPTPSDSSEEVILFHGRNNPKVVDDPIVSSRDSSKRRQAPEAAQKVPSQKAAAKSRTPQPPAGEAHVTDELLAALLGESNGQVASDARGWAAKAPRWDQQLQSASEEFTPAPAGSWWRKGAPKPDLDPSPAEKEALEAVPRGPTKVAFAEPEEDKGAEETIASLQAEWDQTRRDKKKAKQAQKQADDEFEDIEESDVGPSKPANELSVRDLVGKTSRRGKRGRKRSNKLLRDLQSDQTDDEEAAYNDYMENLRAQIEAGEEVDITGIRSAEGGPSLVVDGRAVDESEVLDGSTRQANFDELRMMDTDSDSEDEELGMDMDDLEDEDDEDASEFDSSDLEEELLYNEQEQWEDEDDLRQRRIDAMDDETLARLWAKQAELGISDDDLVIDDGAFMEVDDLDGFGDLDQAKAGLADLANSSFAQSTSKRGSSKKKNGGFSFPNASALADSVDQYGDIGFDIMDFERPSLKPKRGRKGKLPPELDALSDDDLKDEMLGHWSNDREKKRLKKAEREELRMQGLLGAAGKKGKADLGQKYQQGMTMPQIHEELRAFLQDAGKTTRAFPPMDKHDRKALHELANALNLKSKSVGAGKNRAPVLYKTARSADVSDAMFRRVAAASNRGFLKNSAFKGKKPKGGALPKAQRGGKGRGADTGSTGLRHGDVVGGGAKEIGRENFGHRLMEKMGWQKGTALGKEGSGLLTPVEQIMRTGRSGLG</sequence>
<dbReference type="CDD" id="cd02646">
    <property type="entry name" value="R3H_G-patch"/>
    <property type="match status" value="1"/>
</dbReference>
<keyword evidence="8" id="KW-0539">Nucleus</keyword>
<evidence type="ECO:0000256" key="3">
    <source>
        <dbReference type="ARBA" id="ARBA00010306"/>
    </source>
</evidence>
<dbReference type="PROSITE" id="PS51061">
    <property type="entry name" value="R3H"/>
    <property type="match status" value="1"/>
</dbReference>
<dbReference type="Gene3D" id="3.30.1370.50">
    <property type="entry name" value="R3H-like domain"/>
    <property type="match status" value="1"/>
</dbReference>
<dbReference type="GeneID" id="96005740"/>
<feature type="compositionally biased region" description="Acidic residues" evidence="9">
    <location>
        <begin position="520"/>
        <end position="552"/>
    </location>
</feature>
<dbReference type="SUPFAM" id="SSF82708">
    <property type="entry name" value="R3H domain"/>
    <property type="match status" value="1"/>
</dbReference>
<evidence type="ECO:0000259" key="10">
    <source>
        <dbReference type="PROSITE" id="PS50174"/>
    </source>
</evidence>
<feature type="region of interest" description="Disordered" evidence="9">
    <location>
        <begin position="1"/>
        <end position="66"/>
    </location>
</feature>
<feature type="compositionally biased region" description="Basic and acidic residues" evidence="9">
    <location>
        <begin position="336"/>
        <end position="350"/>
    </location>
</feature>
<dbReference type="EMBL" id="JAAQHG020000011">
    <property type="protein sequence ID" value="KAL1587222.1"/>
    <property type="molecule type" value="Genomic_DNA"/>
</dbReference>
<feature type="compositionally biased region" description="Acidic residues" evidence="9">
    <location>
        <begin position="99"/>
        <end position="127"/>
    </location>
</feature>
<dbReference type="GO" id="GO:0006397">
    <property type="term" value="P:mRNA processing"/>
    <property type="evidence" value="ECO:0007669"/>
    <property type="project" value="UniProtKB-KW"/>
</dbReference>
<name>A0AB34KST7_9PEZI</name>
<evidence type="ECO:0000256" key="1">
    <source>
        <dbReference type="ARBA" id="ARBA00004123"/>
    </source>
</evidence>
<organism evidence="12 13">
    <name type="scientific">Cladosporium halotolerans</name>
    <dbReference type="NCBI Taxonomy" id="1052096"/>
    <lineage>
        <taxon>Eukaryota</taxon>
        <taxon>Fungi</taxon>
        <taxon>Dikarya</taxon>
        <taxon>Ascomycota</taxon>
        <taxon>Pezizomycotina</taxon>
        <taxon>Dothideomycetes</taxon>
        <taxon>Dothideomycetidae</taxon>
        <taxon>Cladosporiales</taxon>
        <taxon>Cladosporiaceae</taxon>
        <taxon>Cladosporium</taxon>
    </lineage>
</organism>
<dbReference type="InterPro" id="IPR001374">
    <property type="entry name" value="R3H_dom"/>
</dbReference>
<evidence type="ECO:0000256" key="2">
    <source>
        <dbReference type="ARBA" id="ARBA00004496"/>
    </source>
</evidence>
<keyword evidence="6" id="KW-0507">mRNA processing</keyword>
<feature type="region of interest" description="Disordered" evidence="9">
    <location>
        <begin position="481"/>
        <end position="552"/>
    </location>
</feature>
<evidence type="ECO:0000313" key="12">
    <source>
        <dbReference type="EMBL" id="KAL1587222.1"/>
    </source>
</evidence>
<feature type="compositionally biased region" description="Basic residues" evidence="9">
    <location>
        <begin position="429"/>
        <end position="442"/>
    </location>
</feature>
<evidence type="ECO:0000256" key="6">
    <source>
        <dbReference type="ARBA" id="ARBA00022664"/>
    </source>
</evidence>
<evidence type="ECO:0000313" key="13">
    <source>
        <dbReference type="Proteomes" id="UP000803884"/>
    </source>
</evidence>
<dbReference type="GO" id="GO:0003676">
    <property type="term" value="F:nucleic acid binding"/>
    <property type="evidence" value="ECO:0007669"/>
    <property type="project" value="UniProtKB-UniRule"/>
</dbReference>
<dbReference type="GO" id="GO:0005737">
    <property type="term" value="C:cytoplasm"/>
    <property type="evidence" value="ECO:0007669"/>
    <property type="project" value="UniProtKB-SubCell"/>
</dbReference>
<evidence type="ECO:0000259" key="11">
    <source>
        <dbReference type="PROSITE" id="PS51061"/>
    </source>
</evidence>
<dbReference type="InterPro" id="IPR036867">
    <property type="entry name" value="R3H_dom_sf"/>
</dbReference>
<gene>
    <name evidence="12" type="ORF">WHR41_04296</name>
</gene>
<dbReference type="PANTHER" id="PTHR14195">
    <property type="entry name" value="G PATCH DOMAIN CONTAINING PROTEIN 2"/>
    <property type="match status" value="1"/>
</dbReference>
<dbReference type="AlphaFoldDB" id="A0AB34KST7"/>
<keyword evidence="5" id="KW-0963">Cytoplasm</keyword>
<comment type="similarity">
    <text evidence="3">Belongs to the SQS1 family.</text>
</comment>
<feature type="domain" description="G-patch" evidence="10">
    <location>
        <begin position="886"/>
        <end position="928"/>
    </location>
</feature>
<evidence type="ECO:0000256" key="9">
    <source>
        <dbReference type="SAM" id="MobiDB-lite"/>
    </source>
</evidence>
<reference evidence="12 13" key="1">
    <citation type="journal article" date="2020" name="Microbiol. Resour. Announc.">
        <title>Draft Genome Sequence of a Cladosporium Species Isolated from the Mesophotic Ascidian Didemnum maculosum.</title>
        <authorList>
            <person name="Gioti A."/>
            <person name="Siaperas R."/>
            <person name="Nikolaivits E."/>
            <person name="Le Goff G."/>
            <person name="Ouazzani J."/>
            <person name="Kotoulas G."/>
            <person name="Topakas E."/>
        </authorList>
    </citation>
    <scope>NUCLEOTIDE SEQUENCE [LARGE SCALE GENOMIC DNA]</scope>
    <source>
        <strain evidence="12 13">TM138-S3</strain>
    </source>
</reference>
<comment type="caution">
    <text evidence="12">The sequence shown here is derived from an EMBL/GenBank/DDBJ whole genome shotgun (WGS) entry which is preliminary data.</text>
</comment>
<feature type="region of interest" description="Disordered" evidence="9">
    <location>
        <begin position="839"/>
        <end position="879"/>
    </location>
</feature>
<dbReference type="Pfam" id="PF01585">
    <property type="entry name" value="G-patch"/>
    <property type="match status" value="1"/>
</dbReference>
<feature type="region of interest" description="Disordered" evidence="9">
    <location>
        <begin position="296"/>
        <end position="460"/>
    </location>
</feature>
<feature type="compositionally biased region" description="Basic residues" evidence="9">
    <location>
        <begin position="1"/>
        <end position="17"/>
    </location>
</feature>
<feature type="region of interest" description="Disordered" evidence="9">
    <location>
        <begin position="144"/>
        <end position="284"/>
    </location>
</feature>
<dbReference type="InterPro" id="IPR034082">
    <property type="entry name" value="R3H_G-patch"/>
</dbReference>
<evidence type="ECO:0000256" key="5">
    <source>
        <dbReference type="ARBA" id="ARBA00022490"/>
    </source>
</evidence>
<feature type="region of interest" description="Disordered" evidence="9">
    <location>
        <begin position="99"/>
        <end position="129"/>
    </location>
</feature>
<dbReference type="InterPro" id="IPR051189">
    <property type="entry name" value="Splicing_assoc_domain"/>
</dbReference>
<feature type="compositionally biased region" description="Acidic residues" evidence="9">
    <location>
        <begin position="401"/>
        <end position="410"/>
    </location>
</feature>
<dbReference type="Pfam" id="PF01424">
    <property type="entry name" value="R3H"/>
    <property type="match status" value="1"/>
</dbReference>
<protein>
    <recommendedName>
        <fullName evidence="4">Protein SQS1</fullName>
    </recommendedName>
</protein>
<dbReference type="RefSeq" id="XP_069230327.1">
    <property type="nucleotide sequence ID" value="XM_069372902.1"/>
</dbReference>
<dbReference type="GO" id="GO:0008380">
    <property type="term" value="P:RNA splicing"/>
    <property type="evidence" value="ECO:0007669"/>
    <property type="project" value="UniProtKB-KW"/>
</dbReference>
<comment type="subcellular location">
    <subcellularLocation>
        <location evidence="2">Cytoplasm</location>
    </subcellularLocation>
    <subcellularLocation>
        <location evidence="1">Nucleus</location>
    </subcellularLocation>
</comment>
<dbReference type="PROSITE" id="PS50174">
    <property type="entry name" value="G_PATCH"/>
    <property type="match status" value="1"/>
</dbReference>
<dbReference type="GO" id="GO:0005634">
    <property type="term" value="C:nucleus"/>
    <property type="evidence" value="ECO:0007669"/>
    <property type="project" value="UniProtKB-SubCell"/>
</dbReference>
<keyword evidence="13" id="KW-1185">Reference proteome</keyword>
<evidence type="ECO:0000256" key="8">
    <source>
        <dbReference type="ARBA" id="ARBA00023242"/>
    </source>
</evidence>
<feature type="domain" description="R3H" evidence="11">
    <location>
        <begin position="752"/>
        <end position="815"/>
    </location>
</feature>
<keyword evidence="7" id="KW-0508">mRNA splicing</keyword>
<dbReference type="Proteomes" id="UP000803884">
    <property type="component" value="Unassembled WGS sequence"/>
</dbReference>
<accession>A0AB34KST7</accession>
<dbReference type="InterPro" id="IPR000467">
    <property type="entry name" value="G_patch_dom"/>
</dbReference>
<evidence type="ECO:0000256" key="4">
    <source>
        <dbReference type="ARBA" id="ARBA00018964"/>
    </source>
</evidence>
<dbReference type="SMART" id="SM00443">
    <property type="entry name" value="G_patch"/>
    <property type="match status" value="1"/>
</dbReference>
<dbReference type="SMART" id="SM00393">
    <property type="entry name" value="R3H"/>
    <property type="match status" value="1"/>
</dbReference>
<evidence type="ECO:0000256" key="7">
    <source>
        <dbReference type="ARBA" id="ARBA00023187"/>
    </source>
</evidence>